<evidence type="ECO:0000313" key="3">
    <source>
        <dbReference type="EMBL" id="KAG8464791.1"/>
    </source>
</evidence>
<name>A0A8J5XGK5_DIALT</name>
<dbReference type="OrthoDB" id="10435428at2759"/>
<proteinExistence type="predicted"/>
<reference evidence="3" key="1">
    <citation type="submission" date="2021-05" db="EMBL/GenBank/DDBJ databases">
        <title>The genome of the haptophyte Pavlova lutheri (Diacronema luteri, Pavlovales) - a model for lipid biosynthesis in eukaryotic algae.</title>
        <authorList>
            <person name="Hulatt C.J."/>
            <person name="Posewitz M.C."/>
        </authorList>
    </citation>
    <scope>NUCLEOTIDE SEQUENCE</scope>
    <source>
        <strain evidence="3">NIVA-4/92</strain>
    </source>
</reference>
<dbReference type="InterPro" id="IPR011989">
    <property type="entry name" value="ARM-like"/>
</dbReference>
<evidence type="ECO:0000313" key="4">
    <source>
        <dbReference type="Proteomes" id="UP000751190"/>
    </source>
</evidence>
<gene>
    <name evidence="3" type="ORF">KFE25_010159</name>
</gene>
<keyword evidence="4" id="KW-1185">Reference proteome</keyword>
<accession>A0A8J5XGK5</accession>
<dbReference type="Gene3D" id="1.25.10.10">
    <property type="entry name" value="Leucine-rich Repeat Variant"/>
    <property type="match status" value="2"/>
</dbReference>
<feature type="repeat" description="ARM" evidence="1">
    <location>
        <begin position="57"/>
        <end position="87"/>
    </location>
</feature>
<evidence type="ECO:0000256" key="2">
    <source>
        <dbReference type="SAM" id="MobiDB-lite"/>
    </source>
</evidence>
<dbReference type="SUPFAM" id="SSF48371">
    <property type="entry name" value="ARM repeat"/>
    <property type="match status" value="1"/>
</dbReference>
<dbReference type="InterPro" id="IPR000225">
    <property type="entry name" value="Armadillo"/>
</dbReference>
<dbReference type="InterPro" id="IPR016024">
    <property type="entry name" value="ARM-type_fold"/>
</dbReference>
<protein>
    <submittedName>
        <fullName evidence="3">Uncharacterized protein</fullName>
    </submittedName>
</protein>
<dbReference type="EMBL" id="JAGTXO010000012">
    <property type="protein sequence ID" value="KAG8464791.1"/>
    <property type="molecule type" value="Genomic_DNA"/>
</dbReference>
<comment type="caution">
    <text evidence="3">The sequence shown here is derived from an EMBL/GenBank/DDBJ whole genome shotgun (WGS) entry which is preliminary data.</text>
</comment>
<sequence length="509" mass="54512">MLSVEDIAAHMYSLPDVEHEPVDEQTVQAVAQLARLLSDTVGEAAEDALVSDIRKTGVIGPIVRLLASHRERAQLLYLGLSILVNLADTGGADVVTMHRGTDLLLQLLHSADENAAYYAVAGVQNLSCSPDCIHILLDARSDERLRELVKTSSNEHILRCASGALSNIRASPQYAARLEADERAQQRAQHAHGAPRGFKPRRWSPRSEESLQNALAARAKADALQFAARWKAAVTLQAAARRRLGVRAVHALRWRERADDAAFFDDDVTDAGELSAEAEDEIATIAARLRDACDASGGTKEAVSRLAHALSEVSDADAVPLVRALARLGVVRLLVRLLSTIDLLALAHLAHIGLSALVNVADIGGALVVKRDGGLDLLLAQMRSPDESAVFLATAGVHNVLSTPRMADDADCMLRLVRCGAEATLRQLAAHPSHAISKSAQGALADLARSRAHTLLKGALYVTEHYKSQADLDVRAQLRSASSSGMGSCDGSPRSNTTELQNSFIYEAV</sequence>
<evidence type="ECO:0000256" key="1">
    <source>
        <dbReference type="PROSITE-ProRule" id="PRU00259"/>
    </source>
</evidence>
<dbReference type="AlphaFoldDB" id="A0A8J5XGK5"/>
<feature type="region of interest" description="Disordered" evidence="2">
    <location>
        <begin position="183"/>
        <end position="205"/>
    </location>
</feature>
<dbReference type="PROSITE" id="PS50176">
    <property type="entry name" value="ARM_REPEAT"/>
    <property type="match status" value="1"/>
</dbReference>
<organism evidence="3 4">
    <name type="scientific">Diacronema lutheri</name>
    <name type="common">Unicellular marine alga</name>
    <name type="synonym">Monochrysis lutheri</name>
    <dbReference type="NCBI Taxonomy" id="2081491"/>
    <lineage>
        <taxon>Eukaryota</taxon>
        <taxon>Haptista</taxon>
        <taxon>Haptophyta</taxon>
        <taxon>Pavlovophyceae</taxon>
        <taxon>Pavlovales</taxon>
        <taxon>Pavlovaceae</taxon>
        <taxon>Diacronema</taxon>
    </lineage>
</organism>
<dbReference type="Proteomes" id="UP000751190">
    <property type="component" value="Unassembled WGS sequence"/>
</dbReference>
<dbReference type="SMART" id="SM00185">
    <property type="entry name" value="ARM"/>
    <property type="match status" value="3"/>
</dbReference>